<keyword evidence="3" id="KW-1185">Reference proteome</keyword>
<reference evidence="2" key="1">
    <citation type="submission" date="2024-03" db="EMBL/GenBank/DDBJ databases">
        <authorList>
            <consortium name="ELIXIR-Norway"/>
            <consortium name="Elixir Norway"/>
        </authorList>
    </citation>
    <scope>NUCLEOTIDE SEQUENCE</scope>
</reference>
<sequence length="154" mass="16322">MCEGSLSTTQPGAGYSSFPSRAASLPPNQERDTVVFKAGQPHYHPAERGIQQYSDQGSLTTTQVGAGYSSFPSTAASPPPSQVRDTVVFQAGPPHYHPARCRIQRPNGQGSFATTQPGRGYSSSPGRAASLPPSQVGNTTVCRAGHRHYHQAGW</sequence>
<feature type="region of interest" description="Disordered" evidence="1">
    <location>
        <begin position="1"/>
        <end position="140"/>
    </location>
</feature>
<protein>
    <submittedName>
        <fullName evidence="2">Uncharacterized protein</fullName>
    </submittedName>
</protein>
<feature type="compositionally biased region" description="Polar residues" evidence="1">
    <location>
        <begin position="51"/>
        <end position="64"/>
    </location>
</feature>
<dbReference type="EMBL" id="OZ023713">
    <property type="protein sequence ID" value="CAK9861379.1"/>
    <property type="molecule type" value="Genomic_DNA"/>
</dbReference>
<feature type="compositionally biased region" description="Polar residues" evidence="1">
    <location>
        <begin position="1"/>
        <end position="11"/>
    </location>
</feature>
<gene>
    <name evidence="2" type="ORF">CSSPJE1EN2_LOCUS4374</name>
</gene>
<name>A0ABP1AFR7_9BRYO</name>
<proteinExistence type="predicted"/>
<feature type="compositionally biased region" description="Polar residues" evidence="1">
    <location>
        <begin position="106"/>
        <end position="125"/>
    </location>
</feature>
<evidence type="ECO:0000313" key="3">
    <source>
        <dbReference type="Proteomes" id="UP001497522"/>
    </source>
</evidence>
<dbReference type="Proteomes" id="UP001497522">
    <property type="component" value="Chromosome 12"/>
</dbReference>
<evidence type="ECO:0000256" key="1">
    <source>
        <dbReference type="SAM" id="MobiDB-lite"/>
    </source>
</evidence>
<accession>A0ABP1AFR7</accession>
<evidence type="ECO:0000313" key="2">
    <source>
        <dbReference type="EMBL" id="CAK9861379.1"/>
    </source>
</evidence>
<organism evidence="2 3">
    <name type="scientific">Sphagnum jensenii</name>
    <dbReference type="NCBI Taxonomy" id="128206"/>
    <lineage>
        <taxon>Eukaryota</taxon>
        <taxon>Viridiplantae</taxon>
        <taxon>Streptophyta</taxon>
        <taxon>Embryophyta</taxon>
        <taxon>Bryophyta</taxon>
        <taxon>Sphagnophytina</taxon>
        <taxon>Sphagnopsida</taxon>
        <taxon>Sphagnales</taxon>
        <taxon>Sphagnaceae</taxon>
        <taxon>Sphagnum</taxon>
    </lineage>
</organism>